<reference evidence="2" key="1">
    <citation type="submission" date="2018-01" db="EMBL/GenBank/DDBJ databases">
        <title>An insight into the sialome of Amazonian anophelines.</title>
        <authorList>
            <person name="Ribeiro J.M."/>
            <person name="Scarpassa V."/>
            <person name="Calvo E."/>
        </authorList>
    </citation>
    <scope>NUCLEOTIDE SEQUENCE</scope>
    <source>
        <tissue evidence="2">Salivary glands</tissue>
    </source>
</reference>
<organism evidence="2">
    <name type="scientific">Anopheles triannulatus</name>
    <dbReference type="NCBI Taxonomy" id="58253"/>
    <lineage>
        <taxon>Eukaryota</taxon>
        <taxon>Metazoa</taxon>
        <taxon>Ecdysozoa</taxon>
        <taxon>Arthropoda</taxon>
        <taxon>Hexapoda</taxon>
        <taxon>Insecta</taxon>
        <taxon>Pterygota</taxon>
        <taxon>Neoptera</taxon>
        <taxon>Endopterygota</taxon>
        <taxon>Diptera</taxon>
        <taxon>Nematocera</taxon>
        <taxon>Culicoidea</taxon>
        <taxon>Culicidae</taxon>
        <taxon>Anophelinae</taxon>
        <taxon>Anopheles</taxon>
    </lineage>
</organism>
<accession>A0A2M4B3A9</accession>
<sequence length="76" mass="8590">MICTWLKLTAVLLGCCGALYADIDYSPTKPFRSFTFYTPNTVVLQIFTKCYLCYANPAIAHSYTGGSRYTESHIYN</sequence>
<name>A0A2M4B3A9_9DIPT</name>
<feature type="chain" id="PRO_5014688762" evidence="1">
    <location>
        <begin position="22"/>
        <end position="76"/>
    </location>
</feature>
<keyword evidence="1" id="KW-0732">Signal</keyword>
<evidence type="ECO:0000313" key="2">
    <source>
        <dbReference type="EMBL" id="MBW47462.1"/>
    </source>
</evidence>
<protein>
    <submittedName>
        <fullName evidence="2">Putative secreted protein</fullName>
    </submittedName>
</protein>
<dbReference type="AlphaFoldDB" id="A0A2M4B3A9"/>
<feature type="signal peptide" evidence="1">
    <location>
        <begin position="1"/>
        <end position="21"/>
    </location>
</feature>
<evidence type="ECO:0000256" key="1">
    <source>
        <dbReference type="SAM" id="SignalP"/>
    </source>
</evidence>
<proteinExistence type="predicted"/>
<dbReference type="EMBL" id="GGFK01014141">
    <property type="protein sequence ID" value="MBW47462.1"/>
    <property type="molecule type" value="Transcribed_RNA"/>
</dbReference>